<feature type="transmembrane region" description="Helical" evidence="6">
    <location>
        <begin position="82"/>
        <end position="101"/>
    </location>
</feature>
<dbReference type="Gene3D" id="1.20.1720.10">
    <property type="entry name" value="Multidrug resistance protein D"/>
    <property type="match status" value="1"/>
</dbReference>
<feature type="domain" description="Major facilitator superfamily (MFS) profile" evidence="7">
    <location>
        <begin position="16"/>
        <end position="462"/>
    </location>
</feature>
<keyword evidence="2" id="KW-0813">Transport</keyword>
<dbReference type="SUPFAM" id="SSF103473">
    <property type="entry name" value="MFS general substrate transporter"/>
    <property type="match status" value="1"/>
</dbReference>
<dbReference type="InterPro" id="IPR011701">
    <property type="entry name" value="MFS"/>
</dbReference>
<dbReference type="RefSeq" id="WP_116497076.1">
    <property type="nucleotide sequence ID" value="NZ_QENZ01000009.1"/>
</dbReference>
<feature type="transmembrane region" description="Helical" evidence="6">
    <location>
        <begin position="331"/>
        <end position="351"/>
    </location>
</feature>
<dbReference type="GO" id="GO:0022857">
    <property type="term" value="F:transmembrane transporter activity"/>
    <property type="evidence" value="ECO:0007669"/>
    <property type="project" value="InterPro"/>
</dbReference>
<reference evidence="8 9" key="1">
    <citation type="submission" date="2018-05" db="EMBL/GenBank/DDBJ databases">
        <title>Genomic Encyclopedia of Type Strains, Phase IV (KMG-IV): sequencing the most valuable type-strain genomes for metagenomic binning, comparative biology and taxonomic classification.</title>
        <authorList>
            <person name="Goeker M."/>
        </authorList>
    </citation>
    <scope>NUCLEOTIDE SEQUENCE [LARGE SCALE GENOMIC DNA]</scope>
    <source>
        <strain evidence="8 9">DSM 28579</strain>
    </source>
</reference>
<comment type="subcellular location">
    <subcellularLocation>
        <location evidence="1">Membrane</location>
        <topology evidence="1">Multi-pass membrane protein</topology>
    </subcellularLocation>
</comment>
<feature type="transmembrane region" description="Helical" evidence="6">
    <location>
        <begin position="357"/>
        <end position="382"/>
    </location>
</feature>
<keyword evidence="3 6" id="KW-0812">Transmembrane</keyword>
<evidence type="ECO:0000256" key="4">
    <source>
        <dbReference type="ARBA" id="ARBA00022989"/>
    </source>
</evidence>
<dbReference type="CDD" id="cd17321">
    <property type="entry name" value="MFS_MMR_MDR_like"/>
    <property type="match status" value="1"/>
</dbReference>
<dbReference type="PROSITE" id="PS50850">
    <property type="entry name" value="MFS"/>
    <property type="match status" value="1"/>
</dbReference>
<dbReference type="Pfam" id="PF07690">
    <property type="entry name" value="MFS_1"/>
    <property type="match status" value="1"/>
</dbReference>
<keyword evidence="9" id="KW-1185">Reference proteome</keyword>
<feature type="transmembrane region" description="Helical" evidence="6">
    <location>
        <begin position="265"/>
        <end position="287"/>
    </location>
</feature>
<dbReference type="InterPro" id="IPR020846">
    <property type="entry name" value="MFS_dom"/>
</dbReference>
<feature type="transmembrane region" description="Helical" evidence="6">
    <location>
        <begin position="15"/>
        <end position="38"/>
    </location>
</feature>
<gene>
    <name evidence="8" type="ORF">C7377_1876</name>
</gene>
<dbReference type="Gene3D" id="1.20.1250.20">
    <property type="entry name" value="MFS general substrate transporter like domains"/>
    <property type="match status" value="1"/>
</dbReference>
<proteinExistence type="predicted"/>
<evidence type="ECO:0000256" key="2">
    <source>
        <dbReference type="ARBA" id="ARBA00022448"/>
    </source>
</evidence>
<dbReference type="Proteomes" id="UP000251835">
    <property type="component" value="Unassembled WGS sequence"/>
</dbReference>
<feature type="transmembrane region" description="Helical" evidence="6">
    <location>
        <begin position="293"/>
        <end position="319"/>
    </location>
</feature>
<evidence type="ECO:0000256" key="1">
    <source>
        <dbReference type="ARBA" id="ARBA00004141"/>
    </source>
</evidence>
<name>A0A7L4UMF8_BALHA</name>
<feature type="transmembrane region" description="Helical" evidence="6">
    <location>
        <begin position="168"/>
        <end position="190"/>
    </location>
</feature>
<dbReference type="OrthoDB" id="9807274at2"/>
<protein>
    <submittedName>
        <fullName evidence="8">EmrB/QacA subfamily drug resistance transporter</fullName>
    </submittedName>
</protein>
<feature type="transmembrane region" description="Helical" evidence="6">
    <location>
        <begin position="141"/>
        <end position="162"/>
    </location>
</feature>
<feature type="transmembrane region" description="Helical" evidence="6">
    <location>
        <begin position="403"/>
        <end position="420"/>
    </location>
</feature>
<feature type="transmembrane region" description="Helical" evidence="6">
    <location>
        <begin position="202"/>
        <end position="221"/>
    </location>
</feature>
<comment type="caution">
    <text evidence="8">The sequence shown here is derived from an EMBL/GenBank/DDBJ whole genome shotgun (WGS) entry which is preliminary data.</text>
</comment>
<evidence type="ECO:0000313" key="9">
    <source>
        <dbReference type="Proteomes" id="UP000251835"/>
    </source>
</evidence>
<evidence type="ECO:0000256" key="6">
    <source>
        <dbReference type="SAM" id="Phobius"/>
    </source>
</evidence>
<keyword evidence="4 6" id="KW-1133">Transmembrane helix</keyword>
<feature type="transmembrane region" description="Helical" evidence="6">
    <location>
        <begin position="107"/>
        <end position="129"/>
    </location>
</feature>
<dbReference type="PANTHER" id="PTHR42718">
    <property type="entry name" value="MAJOR FACILITATOR SUPERFAMILY MULTIDRUG TRANSPORTER MFSC"/>
    <property type="match status" value="1"/>
</dbReference>
<accession>A0A7L4UMF8</accession>
<dbReference type="PANTHER" id="PTHR42718:SF9">
    <property type="entry name" value="MAJOR FACILITATOR SUPERFAMILY MULTIDRUG TRANSPORTER MFSC"/>
    <property type="match status" value="1"/>
</dbReference>
<dbReference type="InterPro" id="IPR036259">
    <property type="entry name" value="MFS_trans_sf"/>
</dbReference>
<dbReference type="AlphaFoldDB" id="A0A7L4UMF8"/>
<evidence type="ECO:0000256" key="5">
    <source>
        <dbReference type="ARBA" id="ARBA00023136"/>
    </source>
</evidence>
<organism evidence="8 9">
    <name type="scientific">Balneicella halophila</name>
    <dbReference type="NCBI Taxonomy" id="1537566"/>
    <lineage>
        <taxon>Bacteria</taxon>
        <taxon>Pseudomonadati</taxon>
        <taxon>Bacteroidota</taxon>
        <taxon>Bacteroidia</taxon>
        <taxon>Bacteroidales</taxon>
        <taxon>Balneicellaceae</taxon>
        <taxon>Balneicella</taxon>
    </lineage>
</organism>
<keyword evidence="5 6" id="KW-0472">Membrane</keyword>
<evidence type="ECO:0000259" key="7">
    <source>
        <dbReference type="PROSITE" id="PS50850"/>
    </source>
</evidence>
<feature type="transmembrane region" description="Helical" evidence="6">
    <location>
        <begin position="432"/>
        <end position="456"/>
    </location>
</feature>
<sequence length="462" mass="50507">MAETVAANKKINTTILLVATMATHFFNPFMGSAVNIALKKIGTEFSMSAVQLSWVSMSYLLAAAVFLVPFGRLGDIWGKTKMFLYGTIFFAITTFLCAFVPNSSFLIAMRFAQGIAAAMMSATLMAYIISAFPPEKRGKVIGLNISAVYLGSSLAPMIGGFLTDALSWRSIFLINASTSTLIAILIIWKLNKELSPVVKEKFDFRGSLLYMISISLLMYGLSKLPEIKALAITVLGLIGLFVFVKIEMRTKFPVLNIRMFTKNRIFALSNLSAFINYASTFAVTFMLSLYLQYIMGLSASQAGLILVIQPVMMAAVASFSGRLSDKKNPRILAAIGMGTSSLGLFLLSFISKDSSTAFILIDLFVLGIGFGMFSSPNTNVVMRSVDKKMQGTASAMVATMRNTGMMFSMAIATLIIHWFLGTSQINIENQELFIMSTKVVFTTFTVLCLFGVYTSIVKNKQA</sequence>
<feature type="transmembrane region" description="Helical" evidence="6">
    <location>
        <begin position="227"/>
        <end position="244"/>
    </location>
</feature>
<evidence type="ECO:0000313" key="8">
    <source>
        <dbReference type="EMBL" id="PVX48853.1"/>
    </source>
</evidence>
<evidence type="ECO:0000256" key="3">
    <source>
        <dbReference type="ARBA" id="ARBA00022692"/>
    </source>
</evidence>
<dbReference type="EMBL" id="QENZ01000009">
    <property type="protein sequence ID" value="PVX48853.1"/>
    <property type="molecule type" value="Genomic_DNA"/>
</dbReference>
<dbReference type="GO" id="GO:0016020">
    <property type="term" value="C:membrane"/>
    <property type="evidence" value="ECO:0007669"/>
    <property type="project" value="UniProtKB-SubCell"/>
</dbReference>
<feature type="transmembrane region" description="Helical" evidence="6">
    <location>
        <begin position="50"/>
        <end position="70"/>
    </location>
</feature>